<gene>
    <name evidence="3" type="ORF">SM116_02045</name>
</gene>
<dbReference type="Gene3D" id="3.20.20.80">
    <property type="entry name" value="Glycosidases"/>
    <property type="match status" value="1"/>
</dbReference>
<keyword evidence="1" id="KW-0732">Signal</keyword>
<feature type="signal peptide" evidence="1">
    <location>
        <begin position="1"/>
        <end position="30"/>
    </location>
</feature>
<feature type="chain" id="PRO_5046645287" evidence="1">
    <location>
        <begin position="31"/>
        <end position="725"/>
    </location>
</feature>
<evidence type="ECO:0000259" key="2">
    <source>
        <dbReference type="PROSITE" id="PS51175"/>
    </source>
</evidence>
<evidence type="ECO:0000313" key="3">
    <source>
        <dbReference type="EMBL" id="WPR90091.1"/>
    </source>
</evidence>
<reference evidence="3 4" key="1">
    <citation type="submission" date="2023-11" db="EMBL/GenBank/DDBJ databases">
        <title>Genome sequence of Microbacterium rhizosphaerae KACC 19337.</title>
        <authorList>
            <person name="Choi H."/>
            <person name="Kim S."/>
            <person name="Kim Y."/>
            <person name="Kwon S.-W."/>
            <person name="Heo J."/>
        </authorList>
    </citation>
    <scope>NUCLEOTIDE SEQUENCE [LARGE SCALE GENOMIC DNA]</scope>
    <source>
        <strain evidence="3 4">KACC 19337</strain>
    </source>
</reference>
<dbReference type="InterPro" id="IPR005084">
    <property type="entry name" value="CBM6"/>
</dbReference>
<evidence type="ECO:0000256" key="1">
    <source>
        <dbReference type="SAM" id="SignalP"/>
    </source>
</evidence>
<organism evidence="3 4">
    <name type="scientific">Microbacterium rhizosphaerae</name>
    <dbReference type="NCBI Taxonomy" id="1678237"/>
    <lineage>
        <taxon>Bacteria</taxon>
        <taxon>Bacillati</taxon>
        <taxon>Actinomycetota</taxon>
        <taxon>Actinomycetes</taxon>
        <taxon>Micrococcales</taxon>
        <taxon>Microbacteriaceae</taxon>
        <taxon>Microbacterium</taxon>
    </lineage>
</organism>
<dbReference type="CDD" id="cd04083">
    <property type="entry name" value="CBM35_Lmo2446-like"/>
    <property type="match status" value="1"/>
</dbReference>
<keyword evidence="4" id="KW-1185">Reference proteome</keyword>
<protein>
    <submittedName>
        <fullName evidence="3">CBM35 domain-containing protein</fullName>
    </submittedName>
</protein>
<proteinExistence type="predicted"/>
<evidence type="ECO:0000313" key="4">
    <source>
        <dbReference type="Proteomes" id="UP001323798"/>
    </source>
</evidence>
<dbReference type="Proteomes" id="UP001323798">
    <property type="component" value="Chromosome"/>
</dbReference>
<feature type="domain" description="CBM6" evidence="2">
    <location>
        <begin position="595"/>
        <end position="724"/>
    </location>
</feature>
<dbReference type="PROSITE" id="PS51175">
    <property type="entry name" value="CBM6"/>
    <property type="match status" value="1"/>
</dbReference>
<dbReference type="InterPro" id="IPR008979">
    <property type="entry name" value="Galactose-bd-like_sf"/>
</dbReference>
<dbReference type="SUPFAM" id="SSF49785">
    <property type="entry name" value="Galactose-binding domain-like"/>
    <property type="match status" value="1"/>
</dbReference>
<dbReference type="RefSeq" id="WP_320942804.1">
    <property type="nucleotide sequence ID" value="NZ_BAABEU010000003.1"/>
</dbReference>
<sequence length="725" mass="75400">MNLERRSIQRVAAIGAAAVLGLIGSTVATAGAVADTAAASTSLTVDLSTVTGPSTGVGQGILYGITQDGSQPGDEYVKPLNLNAFRGGGWFSGGWATDGYTYGPATHAEVTAIIDQAKRLKASSQNPAGFQYQVLLSDLWGSTGGRGTQAAQHVCNAGDCSNWLQFIDDTVADLQASGIDFTYDIWNESDLSIFWGAGAVTPQYFQMWDSAYNELRKIAPGAAIAGPSFAFTPARNPQEWTSFFAHVKAANTVPDWITNHDEGDVDDPVTVAQDIRADLTEAGLPQLPLSANEYQPADRGNAGVTAWYLDRFAQSTYSTAMRGNWSCCMVPNLTGLLTHTQTGWAPTGNWWAMRTYAQMTGSLVQTSQQVDSMAITAAKDPSKGQAIALLGDVNGYTGSASVTFTGLDSAAYLVREGQVHATVYRMPDGGALYAPMVESSGDLPVAPDGSVTVPTQFVGAHDAVAVFLSWTDPQTTVIHAPDQLIAGTSYDVPVTFTNGSESQDTQVQTSLAVTADDPADAAGITVDCVPGGGAACAVVSHLAPGESATAMFHVVVPPGTPSVAYRLVATTDLVNRGHMTVSNSADVVSPCALGADCEAENGQLAGGACLATDHPGYTGAGFVACLTSVGASVTPQFGVPTAGTYTLDLRYAAGPDGPSAQLDRTATVTAGGVSQQVVLPKTGSWNTWADATVTVTLPAGVDDITVAYNKTDRGWFNLDHMVLTQ</sequence>
<dbReference type="InterPro" id="IPR017853">
    <property type="entry name" value="GH"/>
</dbReference>
<accession>A0ABZ0SRX4</accession>
<dbReference type="SUPFAM" id="SSF51445">
    <property type="entry name" value="(Trans)glycosidases"/>
    <property type="match status" value="1"/>
</dbReference>
<dbReference type="EMBL" id="CP139368">
    <property type="protein sequence ID" value="WPR90091.1"/>
    <property type="molecule type" value="Genomic_DNA"/>
</dbReference>
<dbReference type="Gene3D" id="2.60.120.260">
    <property type="entry name" value="Galactose-binding domain-like"/>
    <property type="match status" value="1"/>
</dbReference>
<name>A0ABZ0SRX4_9MICO</name>
<dbReference type="Pfam" id="PF03422">
    <property type="entry name" value="CBM_6"/>
    <property type="match status" value="1"/>
</dbReference>